<sequence>TIQWSESARGGLVLVTGCKENPLQVWELVQAKSQNDRSYQIRKYWGARSEALAVSDIDLGQKHGLGEAERTQLEQRGAIIVATVA</sequence>
<dbReference type="EMBL" id="JAAAIM010001395">
    <property type="protein sequence ID" value="KAG0278945.1"/>
    <property type="molecule type" value="Genomic_DNA"/>
</dbReference>
<proteinExistence type="predicted"/>
<accession>A0ABQ7JL09</accession>
<evidence type="ECO:0000313" key="1">
    <source>
        <dbReference type="EMBL" id="KAG0278945.1"/>
    </source>
</evidence>
<keyword evidence="2" id="KW-1185">Reference proteome</keyword>
<organism evidence="1 2">
    <name type="scientific">Linnemannia gamsii</name>
    <dbReference type="NCBI Taxonomy" id="64522"/>
    <lineage>
        <taxon>Eukaryota</taxon>
        <taxon>Fungi</taxon>
        <taxon>Fungi incertae sedis</taxon>
        <taxon>Mucoromycota</taxon>
        <taxon>Mortierellomycotina</taxon>
        <taxon>Mortierellomycetes</taxon>
        <taxon>Mortierellales</taxon>
        <taxon>Mortierellaceae</taxon>
        <taxon>Linnemannia</taxon>
    </lineage>
</organism>
<comment type="caution">
    <text evidence="1">The sequence shown here is derived from an EMBL/GenBank/DDBJ whole genome shotgun (WGS) entry which is preliminary data.</text>
</comment>
<feature type="non-terminal residue" evidence="1">
    <location>
        <position position="1"/>
    </location>
</feature>
<evidence type="ECO:0000313" key="2">
    <source>
        <dbReference type="Proteomes" id="UP001194696"/>
    </source>
</evidence>
<protein>
    <submittedName>
        <fullName evidence="1">Uncharacterized protein</fullName>
    </submittedName>
</protein>
<reference evidence="1 2" key="1">
    <citation type="journal article" date="2020" name="Fungal Divers.">
        <title>Resolving the Mortierellaceae phylogeny through synthesis of multi-gene phylogenetics and phylogenomics.</title>
        <authorList>
            <person name="Vandepol N."/>
            <person name="Liber J."/>
            <person name="Desiro A."/>
            <person name="Na H."/>
            <person name="Kennedy M."/>
            <person name="Barry K."/>
            <person name="Grigoriev I.V."/>
            <person name="Miller A.N."/>
            <person name="O'Donnell K."/>
            <person name="Stajich J.E."/>
            <person name="Bonito G."/>
        </authorList>
    </citation>
    <scope>NUCLEOTIDE SEQUENCE [LARGE SCALE GENOMIC DNA]</scope>
    <source>
        <strain evidence="1 2">AD045</strain>
    </source>
</reference>
<dbReference type="Proteomes" id="UP001194696">
    <property type="component" value="Unassembled WGS sequence"/>
</dbReference>
<gene>
    <name evidence="1" type="ORF">BGZ96_002137</name>
</gene>
<name>A0ABQ7JL09_9FUNG</name>